<keyword evidence="3" id="KW-0677">Repeat</keyword>
<protein>
    <recommendedName>
        <fullName evidence="18">DNA helicase</fullName>
    </recommendedName>
</protein>
<dbReference type="GO" id="GO:0005634">
    <property type="term" value="C:nucleus"/>
    <property type="evidence" value="ECO:0007669"/>
    <property type="project" value="UniProtKB-SubCell"/>
</dbReference>
<dbReference type="GO" id="GO:0140658">
    <property type="term" value="F:ATP-dependent chromatin remodeler activity"/>
    <property type="evidence" value="ECO:0007669"/>
    <property type="project" value="TreeGrafter"/>
</dbReference>
<evidence type="ECO:0000313" key="16">
    <source>
        <dbReference type="EMBL" id="CAF2176056.1"/>
    </source>
</evidence>
<keyword evidence="7" id="KW-0862">Zinc</keyword>
<evidence type="ECO:0000256" key="3">
    <source>
        <dbReference type="ARBA" id="ARBA00022737"/>
    </source>
</evidence>
<feature type="compositionally biased region" description="Basic and acidic residues" evidence="11">
    <location>
        <begin position="20"/>
        <end position="30"/>
    </location>
</feature>
<keyword evidence="8" id="KW-0067">ATP-binding</keyword>
<comment type="caution">
    <text evidence="16">The sequence shown here is derived from an EMBL/GenBank/DDBJ whole genome shotgun (WGS) entry which is preliminary data.</text>
</comment>
<dbReference type="Proteomes" id="UP000663856">
    <property type="component" value="Unassembled WGS sequence"/>
</dbReference>
<evidence type="ECO:0000256" key="1">
    <source>
        <dbReference type="ARBA" id="ARBA00004123"/>
    </source>
</evidence>
<dbReference type="SUPFAM" id="SSF54160">
    <property type="entry name" value="Chromo domain-like"/>
    <property type="match status" value="1"/>
</dbReference>
<evidence type="ECO:0000256" key="10">
    <source>
        <dbReference type="PROSITE-ProRule" id="PRU00146"/>
    </source>
</evidence>
<dbReference type="Pfam" id="PF08073">
    <property type="entry name" value="CHDNT"/>
    <property type="match status" value="1"/>
</dbReference>
<dbReference type="GO" id="GO:0008270">
    <property type="term" value="F:zinc ion binding"/>
    <property type="evidence" value="ECO:0007669"/>
    <property type="project" value="UniProtKB-KW"/>
</dbReference>
<evidence type="ECO:0000256" key="7">
    <source>
        <dbReference type="ARBA" id="ARBA00022833"/>
    </source>
</evidence>
<feature type="compositionally biased region" description="Polar residues" evidence="11">
    <location>
        <begin position="1"/>
        <end position="11"/>
    </location>
</feature>
<dbReference type="Pfam" id="PF06465">
    <property type="entry name" value="DUF1087"/>
    <property type="match status" value="1"/>
</dbReference>
<gene>
    <name evidence="16" type="ORF">WKI299_LOCUS33197</name>
</gene>
<dbReference type="FunFam" id="3.40.50.300:FF:000015">
    <property type="entry name" value="chromodomain-helicase-DNA-binding protein 9 isoform X1"/>
    <property type="match status" value="1"/>
</dbReference>
<dbReference type="Gene3D" id="2.40.50.40">
    <property type="match status" value="1"/>
</dbReference>
<name>A0A816YYX6_9BILA</name>
<dbReference type="SMART" id="SM00490">
    <property type="entry name" value="HELICc"/>
    <property type="match status" value="1"/>
</dbReference>
<dbReference type="Gene3D" id="3.30.40.10">
    <property type="entry name" value="Zinc/RING finger domain, C3HC4 (zinc finger)"/>
    <property type="match status" value="2"/>
</dbReference>
<dbReference type="InterPro" id="IPR013083">
    <property type="entry name" value="Znf_RING/FYVE/PHD"/>
</dbReference>
<dbReference type="GO" id="GO:0003677">
    <property type="term" value="F:DNA binding"/>
    <property type="evidence" value="ECO:0007669"/>
    <property type="project" value="InterPro"/>
</dbReference>
<dbReference type="InterPro" id="IPR016197">
    <property type="entry name" value="Chromo-like_dom_sf"/>
</dbReference>
<dbReference type="InterPro" id="IPR009462">
    <property type="entry name" value="CHD_II_SANT-like"/>
</dbReference>
<dbReference type="InterPro" id="IPR038718">
    <property type="entry name" value="SNF2-like_sf"/>
</dbReference>
<keyword evidence="4" id="KW-0547">Nucleotide-binding</keyword>
<feature type="region of interest" description="Disordered" evidence="11">
    <location>
        <begin position="1"/>
        <end position="30"/>
    </location>
</feature>
<dbReference type="PROSITE" id="PS50016">
    <property type="entry name" value="ZF_PHD_2"/>
    <property type="match status" value="2"/>
</dbReference>
<evidence type="ECO:0008006" key="18">
    <source>
        <dbReference type="Google" id="ProtNLM"/>
    </source>
</evidence>
<feature type="domain" description="Helicase C-terminal" evidence="15">
    <location>
        <begin position="731"/>
        <end position="892"/>
    </location>
</feature>
<sequence length="1191" mass="135923">MSDDTNAINSNDDGGGGSKKSKDQKSSKDVCNESGIEHMPMKYADNDFVNLSTFKLFSQNIRPTINSRYPKLATQKVMTLMAAYWHYCEVCQQGGEIILCDTCPKAYHLVCLDPELEQAPEGDWSCPECTKNGITIRTRQAAAAAAARQAKEEDDNHMEYCRVCRDGGELLCCDRCPSSYHMRCLIPPMTVIPEEDWFCPRCTDTVPPANGADTGADVKQRLIPILDPNLPPGVTRGPFKTRELFVKYDGLSYWVCEWLPELQVEVHQSSLWRCYIKKIGDARQPQPTIDIEGEEDDEVSRRYYNPKLEQRYYKYGVRPEWLCVHRILNHQKEKGTPMYYFVKWREIGYDQATWEVEKDVTRRSNRELEESRSVDANGDSGDESERSGKYPPPRKRYEKQPDFVDVTGGTLHPYQLEGLNWLRFSFSLNTDVILADEMGLGKTIQTIVFLQALLKEGLSRGPFLISAPLATIINWEREFEFWAPDMYVVTYTGDKEARSIIHDAIRAGPRASRVRSGVKVKFHALLTSYELVSVDSATLSSVDWSVLIIDEAHRLKNNQSRFFRTLFEFSIGYKVLLTGTPLQNNLEELYHLLNFLKPDKFSDMDGFLKEFSDLAKDEQVAKLHDILGSHMLRRLKADVLKNMPTKSEFIVRVELSPVQKKYYRAILTKNFDALNVKGGGGQVSLLNIVMELKKCSNHPYLLPAGQFEAPRAPNLAYEGSALIKASGKLDLLARMLRKLKDQGHRVLIFSQMTRMLDILEDFLEYLGYKYERMDGKTGGSERQEAIDRFNAPGAEQFCFLLSTRSGGLGINLATADTVIIYDSDWNPHNDIQALSRAHRIGQQNKVMIYRFVTRDSVEERITQVAKKKMMLTHLVVRPGVGRGTNMSKKELDDILRFGTEDLFKDDDEVAGNGEGGENCGSKIHYDDPAIDKLLDRSQEGIQEKEDGLNEYLSSFKVASYATRETNEDDEEEDVREPPPTADENLDPCYWERLLRIQYEQDRELESHAYGKGKRLKRQVNYAVPNNDENWNEHNSDIASEYDAPSAGGEDEDVDFDETPDRKRKTGRDRPLPPLISKSGSNIEILGFNPRQRKAFLNAIMRFGIPPPDAFKSQWLVRDLRCKSEKEFRAYVSLFMKHLCENVPENADTFSDGVPREGLSRHHVLSRIGIMSLIRKKIQEFESINGLWSLPG</sequence>
<organism evidence="16 17">
    <name type="scientific">Rotaria magnacalcarata</name>
    <dbReference type="NCBI Taxonomy" id="392030"/>
    <lineage>
        <taxon>Eukaryota</taxon>
        <taxon>Metazoa</taxon>
        <taxon>Spiralia</taxon>
        <taxon>Gnathifera</taxon>
        <taxon>Rotifera</taxon>
        <taxon>Eurotatoria</taxon>
        <taxon>Bdelloidea</taxon>
        <taxon>Philodinida</taxon>
        <taxon>Philodinidae</taxon>
        <taxon>Rotaria</taxon>
    </lineage>
</organism>
<dbReference type="Gene3D" id="3.40.50.300">
    <property type="entry name" value="P-loop containing nucleotide triphosphate hydrolases"/>
    <property type="match status" value="1"/>
</dbReference>
<dbReference type="PROSITE" id="PS50013">
    <property type="entry name" value="CHROMO_2"/>
    <property type="match status" value="1"/>
</dbReference>
<dbReference type="InterPro" id="IPR009463">
    <property type="entry name" value="DUF1087"/>
</dbReference>
<dbReference type="CDD" id="cd15531">
    <property type="entry name" value="PHD1_CHD_II"/>
    <property type="match status" value="1"/>
</dbReference>
<dbReference type="InterPro" id="IPR001965">
    <property type="entry name" value="Znf_PHD"/>
</dbReference>
<evidence type="ECO:0000259" key="14">
    <source>
        <dbReference type="PROSITE" id="PS51192"/>
    </source>
</evidence>
<dbReference type="CDD" id="cd15532">
    <property type="entry name" value="PHD2_CHD_II"/>
    <property type="match status" value="1"/>
</dbReference>
<feature type="non-terminal residue" evidence="16">
    <location>
        <position position="1"/>
    </location>
</feature>
<dbReference type="InterPro" id="IPR012958">
    <property type="entry name" value="CHD_N"/>
</dbReference>
<evidence type="ECO:0000256" key="8">
    <source>
        <dbReference type="ARBA" id="ARBA00022840"/>
    </source>
</evidence>
<feature type="compositionally biased region" description="Basic and acidic residues" evidence="11">
    <location>
        <begin position="360"/>
        <end position="373"/>
    </location>
</feature>
<dbReference type="GO" id="GO:0005524">
    <property type="term" value="F:ATP binding"/>
    <property type="evidence" value="ECO:0007669"/>
    <property type="project" value="UniProtKB-KW"/>
</dbReference>
<keyword evidence="9" id="KW-0539">Nucleus</keyword>
<dbReference type="PROSITE" id="PS51192">
    <property type="entry name" value="HELICASE_ATP_BIND_1"/>
    <property type="match status" value="1"/>
</dbReference>
<evidence type="ECO:0000256" key="9">
    <source>
        <dbReference type="ARBA" id="ARBA00023242"/>
    </source>
</evidence>
<dbReference type="InterPro" id="IPR019786">
    <property type="entry name" value="Zinc_finger_PHD-type_CS"/>
</dbReference>
<dbReference type="InterPro" id="IPR000330">
    <property type="entry name" value="SNF2_N"/>
</dbReference>
<evidence type="ECO:0000259" key="12">
    <source>
        <dbReference type="PROSITE" id="PS50013"/>
    </source>
</evidence>
<keyword evidence="5 10" id="KW-0863">Zinc-finger</keyword>
<feature type="domain" description="PHD-type" evidence="13">
    <location>
        <begin position="85"/>
        <end position="132"/>
    </location>
</feature>
<dbReference type="Gene3D" id="3.40.50.10810">
    <property type="entry name" value="Tandem AAA-ATPase domain"/>
    <property type="match status" value="1"/>
</dbReference>
<feature type="region of interest" description="Disordered" evidence="11">
    <location>
        <begin position="961"/>
        <end position="986"/>
    </location>
</feature>
<proteinExistence type="predicted"/>
<feature type="domain" description="Chromo" evidence="12">
    <location>
        <begin position="322"/>
        <end position="370"/>
    </location>
</feature>
<dbReference type="GO" id="GO:0042393">
    <property type="term" value="F:histone binding"/>
    <property type="evidence" value="ECO:0007669"/>
    <property type="project" value="TreeGrafter"/>
</dbReference>
<dbReference type="PANTHER" id="PTHR45623">
    <property type="entry name" value="CHROMODOMAIN-HELICASE-DNA-BINDING PROTEIN 3-RELATED-RELATED"/>
    <property type="match status" value="1"/>
</dbReference>
<dbReference type="Pfam" id="PF06461">
    <property type="entry name" value="CHDII_SANT-like"/>
    <property type="match status" value="1"/>
</dbReference>
<dbReference type="InterPro" id="IPR027417">
    <property type="entry name" value="P-loop_NTPase"/>
</dbReference>
<dbReference type="InterPro" id="IPR014001">
    <property type="entry name" value="Helicase_ATP-bd"/>
</dbReference>
<feature type="region of interest" description="Disordered" evidence="11">
    <location>
        <begin position="360"/>
        <end position="401"/>
    </location>
</feature>
<dbReference type="InterPro" id="IPR023780">
    <property type="entry name" value="Chromo_domain"/>
</dbReference>
<dbReference type="SMART" id="SM01146">
    <property type="entry name" value="DUF1086"/>
    <property type="match status" value="1"/>
</dbReference>
<dbReference type="InterPro" id="IPR001650">
    <property type="entry name" value="Helicase_C-like"/>
</dbReference>
<feature type="region of interest" description="Disordered" evidence="11">
    <location>
        <begin position="1025"/>
        <end position="1073"/>
    </location>
</feature>
<dbReference type="InterPro" id="IPR000953">
    <property type="entry name" value="Chromo/chromo_shadow_dom"/>
</dbReference>
<reference evidence="16" key="1">
    <citation type="submission" date="2021-02" db="EMBL/GenBank/DDBJ databases">
        <authorList>
            <person name="Nowell W R."/>
        </authorList>
    </citation>
    <scope>NUCLEOTIDE SEQUENCE</scope>
</reference>
<evidence type="ECO:0000256" key="11">
    <source>
        <dbReference type="SAM" id="MobiDB-lite"/>
    </source>
</evidence>
<dbReference type="AlphaFoldDB" id="A0A816YYX6"/>
<evidence type="ECO:0000259" key="13">
    <source>
        <dbReference type="PROSITE" id="PS50016"/>
    </source>
</evidence>
<dbReference type="InterPro" id="IPR011011">
    <property type="entry name" value="Znf_FYVE_PHD"/>
</dbReference>
<dbReference type="Pfam" id="PF00385">
    <property type="entry name" value="Chromo"/>
    <property type="match status" value="1"/>
</dbReference>
<feature type="compositionally biased region" description="Acidic residues" evidence="11">
    <location>
        <begin position="1048"/>
        <end position="1057"/>
    </location>
</feature>
<evidence type="ECO:0000313" key="17">
    <source>
        <dbReference type="Proteomes" id="UP000663856"/>
    </source>
</evidence>
<dbReference type="GO" id="GO:0003682">
    <property type="term" value="F:chromatin binding"/>
    <property type="evidence" value="ECO:0007669"/>
    <property type="project" value="TreeGrafter"/>
</dbReference>
<dbReference type="PANTHER" id="PTHR45623:SF17">
    <property type="entry name" value="CHROMODOMAIN-HELICASE-DNA-BINDING PROTEIN 3-RELATED"/>
    <property type="match status" value="1"/>
</dbReference>
<evidence type="ECO:0000256" key="2">
    <source>
        <dbReference type="ARBA" id="ARBA00022723"/>
    </source>
</evidence>
<feature type="domain" description="PHD-type" evidence="13">
    <location>
        <begin position="158"/>
        <end position="205"/>
    </location>
</feature>
<evidence type="ECO:0000259" key="15">
    <source>
        <dbReference type="PROSITE" id="PS51194"/>
    </source>
</evidence>
<dbReference type="CDD" id="cd18793">
    <property type="entry name" value="SF2_C_SNF"/>
    <property type="match status" value="1"/>
</dbReference>
<dbReference type="InterPro" id="IPR049730">
    <property type="entry name" value="SNF2/RAD54-like_C"/>
</dbReference>
<dbReference type="Pfam" id="PF00176">
    <property type="entry name" value="SNF2-rel_dom"/>
    <property type="match status" value="1"/>
</dbReference>
<dbReference type="Pfam" id="PF00628">
    <property type="entry name" value="PHD"/>
    <property type="match status" value="2"/>
</dbReference>
<dbReference type="SMART" id="SM01147">
    <property type="entry name" value="DUF1087"/>
    <property type="match status" value="1"/>
</dbReference>
<dbReference type="Pfam" id="PF00271">
    <property type="entry name" value="Helicase_C"/>
    <property type="match status" value="1"/>
</dbReference>
<dbReference type="SUPFAM" id="SSF57903">
    <property type="entry name" value="FYVE/PHD zinc finger"/>
    <property type="match status" value="2"/>
</dbReference>
<feature type="domain" description="Helicase ATP-binding" evidence="14">
    <location>
        <begin position="423"/>
        <end position="599"/>
    </location>
</feature>
<dbReference type="EMBL" id="CAJNRF010015569">
    <property type="protein sequence ID" value="CAF2176056.1"/>
    <property type="molecule type" value="Genomic_DNA"/>
</dbReference>
<evidence type="ECO:0000256" key="5">
    <source>
        <dbReference type="ARBA" id="ARBA00022771"/>
    </source>
</evidence>
<dbReference type="PROSITE" id="PS51194">
    <property type="entry name" value="HELICASE_CTER"/>
    <property type="match status" value="1"/>
</dbReference>
<keyword evidence="2" id="KW-0479">Metal-binding</keyword>
<dbReference type="SUPFAM" id="SSF52540">
    <property type="entry name" value="P-loop containing nucleoside triphosphate hydrolases"/>
    <property type="match status" value="2"/>
</dbReference>
<evidence type="ECO:0000256" key="4">
    <source>
        <dbReference type="ARBA" id="ARBA00022741"/>
    </source>
</evidence>
<comment type="subcellular location">
    <subcellularLocation>
        <location evidence="1">Nucleus</location>
    </subcellularLocation>
</comment>
<dbReference type="SMART" id="SM00249">
    <property type="entry name" value="PHD"/>
    <property type="match status" value="2"/>
</dbReference>
<evidence type="ECO:0000256" key="6">
    <source>
        <dbReference type="ARBA" id="ARBA00022801"/>
    </source>
</evidence>
<dbReference type="InterPro" id="IPR019787">
    <property type="entry name" value="Znf_PHD-finger"/>
</dbReference>
<dbReference type="PROSITE" id="PS01359">
    <property type="entry name" value="ZF_PHD_1"/>
    <property type="match status" value="2"/>
</dbReference>
<dbReference type="GO" id="GO:0000785">
    <property type="term" value="C:chromatin"/>
    <property type="evidence" value="ECO:0007669"/>
    <property type="project" value="TreeGrafter"/>
</dbReference>
<dbReference type="SMART" id="SM00487">
    <property type="entry name" value="DEXDc"/>
    <property type="match status" value="1"/>
</dbReference>
<accession>A0A816YYX6</accession>
<dbReference type="PROSITE" id="PS00690">
    <property type="entry name" value="DEAH_ATP_HELICASE"/>
    <property type="match status" value="1"/>
</dbReference>
<dbReference type="GO" id="GO:0016887">
    <property type="term" value="F:ATP hydrolysis activity"/>
    <property type="evidence" value="ECO:0007669"/>
    <property type="project" value="TreeGrafter"/>
</dbReference>
<keyword evidence="6" id="KW-0378">Hydrolase</keyword>
<dbReference type="InterPro" id="IPR002464">
    <property type="entry name" value="DNA/RNA_helicase_DEAH_CS"/>
</dbReference>